<keyword evidence="3" id="KW-1185">Reference proteome</keyword>
<proteinExistence type="predicted"/>
<reference evidence="3" key="1">
    <citation type="journal article" date="2002" name="Science">
        <title>The draft genome of Ciona intestinalis: insights into chordate and vertebrate origins.</title>
        <authorList>
            <person name="Dehal P."/>
            <person name="Satou Y."/>
            <person name="Campbell R.K."/>
            <person name="Chapman J."/>
            <person name="Degnan B."/>
            <person name="De Tomaso A."/>
            <person name="Davidson B."/>
            <person name="Di Gregorio A."/>
            <person name="Gelpke M."/>
            <person name="Goodstein D.M."/>
            <person name="Harafuji N."/>
            <person name="Hastings K.E."/>
            <person name="Ho I."/>
            <person name="Hotta K."/>
            <person name="Huang W."/>
            <person name="Kawashima T."/>
            <person name="Lemaire P."/>
            <person name="Martinez D."/>
            <person name="Meinertzhagen I.A."/>
            <person name="Necula S."/>
            <person name="Nonaka M."/>
            <person name="Putnam N."/>
            <person name="Rash S."/>
            <person name="Saiga H."/>
            <person name="Satake M."/>
            <person name="Terry A."/>
            <person name="Yamada L."/>
            <person name="Wang H.G."/>
            <person name="Awazu S."/>
            <person name="Azumi K."/>
            <person name="Boore J."/>
            <person name="Branno M."/>
            <person name="Chin-Bow S."/>
            <person name="DeSantis R."/>
            <person name="Doyle S."/>
            <person name="Francino P."/>
            <person name="Keys D.N."/>
            <person name="Haga S."/>
            <person name="Hayashi H."/>
            <person name="Hino K."/>
            <person name="Imai K.S."/>
            <person name="Inaba K."/>
            <person name="Kano S."/>
            <person name="Kobayashi K."/>
            <person name="Kobayashi M."/>
            <person name="Lee B.I."/>
            <person name="Makabe K.W."/>
            <person name="Manohar C."/>
            <person name="Matassi G."/>
            <person name="Medina M."/>
            <person name="Mochizuki Y."/>
            <person name="Mount S."/>
            <person name="Morishita T."/>
            <person name="Miura S."/>
            <person name="Nakayama A."/>
            <person name="Nishizaka S."/>
            <person name="Nomoto H."/>
            <person name="Ohta F."/>
            <person name="Oishi K."/>
            <person name="Rigoutsos I."/>
            <person name="Sano M."/>
            <person name="Sasaki A."/>
            <person name="Sasakura Y."/>
            <person name="Shoguchi E."/>
            <person name="Shin-i T."/>
            <person name="Spagnuolo A."/>
            <person name="Stainier D."/>
            <person name="Suzuki M.M."/>
            <person name="Tassy O."/>
            <person name="Takatori N."/>
            <person name="Tokuoka M."/>
            <person name="Yagi K."/>
            <person name="Yoshizaki F."/>
            <person name="Wada S."/>
            <person name="Zhang C."/>
            <person name="Hyatt P.D."/>
            <person name="Larimer F."/>
            <person name="Detter C."/>
            <person name="Doggett N."/>
            <person name="Glavina T."/>
            <person name="Hawkins T."/>
            <person name="Richardson P."/>
            <person name="Lucas S."/>
            <person name="Kohara Y."/>
            <person name="Levine M."/>
            <person name="Satoh N."/>
            <person name="Rokhsar D.S."/>
        </authorList>
    </citation>
    <scope>NUCLEOTIDE SEQUENCE [LARGE SCALE GENOMIC DNA]</scope>
</reference>
<feature type="region of interest" description="Disordered" evidence="1">
    <location>
        <begin position="16"/>
        <end position="50"/>
    </location>
</feature>
<dbReference type="AlphaFoldDB" id="H2Y1Z8"/>
<reference evidence="2" key="3">
    <citation type="submission" date="2025-09" db="UniProtKB">
        <authorList>
            <consortium name="Ensembl"/>
        </authorList>
    </citation>
    <scope>IDENTIFICATION</scope>
</reference>
<evidence type="ECO:0000313" key="3">
    <source>
        <dbReference type="Proteomes" id="UP000008144"/>
    </source>
</evidence>
<dbReference type="Proteomes" id="UP000008144">
    <property type="component" value="Unassembled WGS sequence"/>
</dbReference>
<evidence type="ECO:0000313" key="2">
    <source>
        <dbReference type="Ensembl" id="ENSCINP00000035933.1"/>
    </source>
</evidence>
<dbReference type="HOGENOM" id="CLU_3124475_0_0_1"/>
<name>H2Y1Z8_CIOIN</name>
<protein>
    <submittedName>
        <fullName evidence="2">Uncharacterized protein</fullName>
    </submittedName>
</protein>
<organism evidence="2 3">
    <name type="scientific">Ciona intestinalis</name>
    <name type="common">Transparent sea squirt</name>
    <name type="synonym">Ascidia intestinalis</name>
    <dbReference type="NCBI Taxonomy" id="7719"/>
    <lineage>
        <taxon>Eukaryota</taxon>
        <taxon>Metazoa</taxon>
        <taxon>Chordata</taxon>
        <taxon>Tunicata</taxon>
        <taxon>Ascidiacea</taxon>
        <taxon>Phlebobranchia</taxon>
        <taxon>Cionidae</taxon>
        <taxon>Ciona</taxon>
    </lineage>
</organism>
<reference evidence="2" key="2">
    <citation type="submission" date="2025-08" db="UniProtKB">
        <authorList>
            <consortium name="Ensembl"/>
        </authorList>
    </citation>
    <scope>IDENTIFICATION</scope>
</reference>
<dbReference type="InParanoid" id="H2Y1Z8"/>
<sequence length="50" mass="5534">MQRDYGGIEHRLLFIEGNPSQTGGQRGCRVQGPPRVQSCRNAHETNPPTS</sequence>
<evidence type="ECO:0000256" key="1">
    <source>
        <dbReference type="SAM" id="MobiDB-lite"/>
    </source>
</evidence>
<dbReference type="Ensembl" id="ENSCINT00000035265.1">
    <property type="protein sequence ID" value="ENSCINP00000035933.1"/>
    <property type="gene ID" value="ENSCING00000018179.1"/>
</dbReference>
<feature type="compositionally biased region" description="Polar residues" evidence="1">
    <location>
        <begin position="38"/>
        <end position="50"/>
    </location>
</feature>
<accession>H2Y1Z8</accession>